<dbReference type="InParanoid" id="A0A0V0QS05"/>
<evidence type="ECO:0000313" key="2">
    <source>
        <dbReference type="Proteomes" id="UP000054937"/>
    </source>
</evidence>
<name>A0A0V0QS05_PSEPJ</name>
<dbReference type="Gene3D" id="2.10.220.10">
    <property type="entry name" value="Hormone Receptor, Insulin-like Growth Factor Receptor 1, Chain A, domain 2"/>
    <property type="match status" value="1"/>
</dbReference>
<accession>A0A0V0QS05</accession>
<dbReference type="OrthoDB" id="284918at2759"/>
<reference evidence="1 2" key="1">
    <citation type="journal article" date="2015" name="Sci. Rep.">
        <title>Genome of the facultative scuticociliatosis pathogen Pseudocohnilembus persalinus provides insight into its virulence through horizontal gene transfer.</title>
        <authorList>
            <person name="Xiong J."/>
            <person name="Wang G."/>
            <person name="Cheng J."/>
            <person name="Tian M."/>
            <person name="Pan X."/>
            <person name="Warren A."/>
            <person name="Jiang C."/>
            <person name="Yuan D."/>
            <person name="Miao W."/>
        </authorList>
    </citation>
    <scope>NUCLEOTIDE SEQUENCE [LARGE SCALE GENOMIC DNA]</scope>
    <source>
        <strain evidence="1">36N120E</strain>
    </source>
</reference>
<sequence>MPHQHKLIHANNANPQIVICLHCFGPSNQECYQCKDGYYFEGTTCIQCDIVNSFCQTCQFNYNYCTSCQTGYTLVGFQCLNTGCVSGQYFDQQLNICKKCPKNCSECSNQNFCTKCDEIFYTLKDGECVRRCEKGCIIVLQL</sequence>
<dbReference type="EMBL" id="LDAU01000110">
    <property type="protein sequence ID" value="KRX04792.1"/>
    <property type="molecule type" value="Genomic_DNA"/>
</dbReference>
<dbReference type="Proteomes" id="UP000054937">
    <property type="component" value="Unassembled WGS sequence"/>
</dbReference>
<dbReference type="SMART" id="SM00261">
    <property type="entry name" value="FU"/>
    <property type="match status" value="2"/>
</dbReference>
<organism evidence="1 2">
    <name type="scientific">Pseudocohnilembus persalinus</name>
    <name type="common">Ciliate</name>
    <dbReference type="NCBI Taxonomy" id="266149"/>
    <lineage>
        <taxon>Eukaryota</taxon>
        <taxon>Sar</taxon>
        <taxon>Alveolata</taxon>
        <taxon>Ciliophora</taxon>
        <taxon>Intramacronucleata</taxon>
        <taxon>Oligohymenophorea</taxon>
        <taxon>Scuticociliatia</taxon>
        <taxon>Philasterida</taxon>
        <taxon>Pseudocohnilembidae</taxon>
        <taxon>Pseudocohnilembus</taxon>
    </lineage>
</organism>
<proteinExistence type="predicted"/>
<dbReference type="InterPro" id="IPR009030">
    <property type="entry name" value="Growth_fac_rcpt_cys_sf"/>
</dbReference>
<dbReference type="AlphaFoldDB" id="A0A0V0QS05"/>
<comment type="caution">
    <text evidence="1">The sequence shown here is derived from an EMBL/GenBank/DDBJ whole genome shotgun (WGS) entry which is preliminary data.</text>
</comment>
<dbReference type="InterPro" id="IPR006212">
    <property type="entry name" value="Furin_repeat"/>
</dbReference>
<dbReference type="SUPFAM" id="SSF57184">
    <property type="entry name" value="Growth factor receptor domain"/>
    <property type="match status" value="1"/>
</dbReference>
<gene>
    <name evidence="1" type="ORF">PPERSA_06426</name>
</gene>
<keyword evidence="2" id="KW-1185">Reference proteome</keyword>
<evidence type="ECO:0000313" key="1">
    <source>
        <dbReference type="EMBL" id="KRX04792.1"/>
    </source>
</evidence>
<protein>
    <submittedName>
        <fullName evidence="1">Insulin-like growth factor binding protein, N-terminal</fullName>
    </submittedName>
</protein>